<dbReference type="CDD" id="cd14688">
    <property type="entry name" value="bZIP_YAP"/>
    <property type="match status" value="1"/>
</dbReference>
<keyword evidence="2" id="KW-0539">Nucleus</keyword>
<dbReference type="InterPro" id="IPR050936">
    <property type="entry name" value="AP-1-like"/>
</dbReference>
<evidence type="ECO:0008006" key="6">
    <source>
        <dbReference type="Google" id="ProtNLM"/>
    </source>
</evidence>
<feature type="region of interest" description="Disordered" evidence="3">
    <location>
        <begin position="147"/>
        <end position="200"/>
    </location>
</feature>
<name>A0A8H6DWJ5_COCSA</name>
<feature type="compositionally biased region" description="Polar residues" evidence="3">
    <location>
        <begin position="16"/>
        <end position="37"/>
    </location>
</feature>
<evidence type="ECO:0000313" key="5">
    <source>
        <dbReference type="Proteomes" id="UP000624244"/>
    </source>
</evidence>
<organism evidence="4 5">
    <name type="scientific">Cochliobolus sativus</name>
    <name type="common">Common root rot and spot blotch fungus</name>
    <name type="synonym">Bipolaris sorokiniana</name>
    <dbReference type="NCBI Taxonomy" id="45130"/>
    <lineage>
        <taxon>Eukaryota</taxon>
        <taxon>Fungi</taxon>
        <taxon>Dikarya</taxon>
        <taxon>Ascomycota</taxon>
        <taxon>Pezizomycotina</taxon>
        <taxon>Dothideomycetes</taxon>
        <taxon>Pleosporomycetidae</taxon>
        <taxon>Pleosporales</taxon>
        <taxon>Pleosporineae</taxon>
        <taxon>Pleosporaceae</taxon>
        <taxon>Bipolaris</taxon>
    </lineage>
</organism>
<sequence>MRKFTFKPFKGDKTSSADGRFSRTSKPNTETKRAGSQSTKYSFCMSSKPNVTFRTHRERKEAYVVSLETEVVRLRANEARLESETKALYAENNVLKRLLTQHGIPVPAETLQGRPNDIAHASSISPDNYSTSFSDAATDDTLTLSIAQEDPSTKRKNRRKQIYIQQPQALPRLNPSSTAINFSQPISPPSSGSLPSHLASPINPTPTPTAKLSTLDPEALAMDFVLTLESPCLSHIDVGLPSSSQHSHSHFTDPGTALTTSTGHALTLSATLLHTHPSPAGQRLHSSSAWRVPRASLSQLLQLSAQIPLADDEVTPIQAWEFVRQHEGFGGLDFARWEVLKEKLVAAVRCYKFGGVVAKEVLENSVFEAFVVGRVF</sequence>
<dbReference type="PANTHER" id="PTHR40621:SF6">
    <property type="entry name" value="AP-1-LIKE TRANSCRIPTION FACTOR YAP1-RELATED"/>
    <property type="match status" value="1"/>
</dbReference>
<dbReference type="Gene3D" id="1.20.5.170">
    <property type="match status" value="1"/>
</dbReference>
<dbReference type="GO" id="GO:0090575">
    <property type="term" value="C:RNA polymerase II transcription regulator complex"/>
    <property type="evidence" value="ECO:0007669"/>
    <property type="project" value="TreeGrafter"/>
</dbReference>
<dbReference type="PANTHER" id="PTHR40621">
    <property type="entry name" value="TRANSCRIPTION FACTOR KAPC-RELATED"/>
    <property type="match status" value="1"/>
</dbReference>
<gene>
    <name evidence="4" type="ORF">GGP41_003924</name>
</gene>
<feature type="region of interest" description="Disordered" evidence="3">
    <location>
        <begin position="1"/>
        <end position="37"/>
    </location>
</feature>
<evidence type="ECO:0000256" key="2">
    <source>
        <dbReference type="ARBA" id="ARBA00023242"/>
    </source>
</evidence>
<dbReference type="AlphaFoldDB" id="A0A8H6DWJ5"/>
<protein>
    <recommendedName>
        <fullName evidence="6">BZIP domain-containing protein</fullName>
    </recommendedName>
</protein>
<evidence type="ECO:0000256" key="1">
    <source>
        <dbReference type="ARBA" id="ARBA00004123"/>
    </source>
</evidence>
<feature type="compositionally biased region" description="Polar residues" evidence="3">
    <location>
        <begin position="122"/>
        <end position="132"/>
    </location>
</feature>
<proteinExistence type="predicted"/>
<comment type="caution">
    <text evidence="4">The sequence shown here is derived from an EMBL/GenBank/DDBJ whole genome shotgun (WGS) entry which is preliminary data.</text>
</comment>
<dbReference type="GO" id="GO:0000976">
    <property type="term" value="F:transcription cis-regulatory region binding"/>
    <property type="evidence" value="ECO:0007669"/>
    <property type="project" value="InterPro"/>
</dbReference>
<feature type="compositionally biased region" description="Low complexity" evidence="3">
    <location>
        <begin position="183"/>
        <end position="200"/>
    </location>
</feature>
<dbReference type="SUPFAM" id="SSF57959">
    <property type="entry name" value="Leucine zipper domain"/>
    <property type="match status" value="1"/>
</dbReference>
<feature type="region of interest" description="Disordered" evidence="3">
    <location>
        <begin position="107"/>
        <end position="132"/>
    </location>
</feature>
<feature type="compositionally biased region" description="Polar residues" evidence="3">
    <location>
        <begin position="163"/>
        <end position="182"/>
    </location>
</feature>
<dbReference type="Proteomes" id="UP000624244">
    <property type="component" value="Unassembled WGS sequence"/>
</dbReference>
<evidence type="ECO:0000256" key="3">
    <source>
        <dbReference type="SAM" id="MobiDB-lite"/>
    </source>
</evidence>
<dbReference type="GO" id="GO:0001228">
    <property type="term" value="F:DNA-binding transcription activator activity, RNA polymerase II-specific"/>
    <property type="evidence" value="ECO:0007669"/>
    <property type="project" value="TreeGrafter"/>
</dbReference>
<dbReference type="InterPro" id="IPR046347">
    <property type="entry name" value="bZIP_sf"/>
</dbReference>
<reference evidence="4" key="1">
    <citation type="submission" date="2019-11" db="EMBL/GenBank/DDBJ databases">
        <title>Bipolaris sorokiniana Genome sequencing.</title>
        <authorList>
            <person name="Wang H."/>
        </authorList>
    </citation>
    <scope>NUCLEOTIDE SEQUENCE</scope>
</reference>
<evidence type="ECO:0000313" key="4">
    <source>
        <dbReference type="EMBL" id="KAF5851101.1"/>
    </source>
</evidence>
<comment type="subcellular location">
    <subcellularLocation>
        <location evidence="1">Nucleus</location>
    </subcellularLocation>
</comment>
<dbReference type="EMBL" id="WNKQ01000005">
    <property type="protein sequence ID" value="KAF5851101.1"/>
    <property type="molecule type" value="Genomic_DNA"/>
</dbReference>
<accession>A0A8H6DWJ5</accession>